<comment type="caution">
    <text evidence="1">The sequence shown here is derived from an EMBL/GenBank/DDBJ whole genome shotgun (WGS) entry which is preliminary data.</text>
</comment>
<dbReference type="EMBL" id="JAHRHJ020000003">
    <property type="protein sequence ID" value="KAH9320777.1"/>
    <property type="molecule type" value="Genomic_DNA"/>
</dbReference>
<accession>A0AA38GFF8</accession>
<dbReference type="PANTHER" id="PTHR43056:SF5">
    <property type="entry name" value="PEPTIDASE S9 PROLYL OLIGOPEPTIDASE CATALYTIC DOMAIN-CONTAINING PROTEIN"/>
    <property type="match status" value="1"/>
</dbReference>
<dbReference type="Proteomes" id="UP000824469">
    <property type="component" value="Unassembled WGS sequence"/>
</dbReference>
<gene>
    <name evidence="1" type="ORF">KI387_015416</name>
</gene>
<keyword evidence="2" id="KW-1185">Reference proteome</keyword>
<dbReference type="PANTHER" id="PTHR43056">
    <property type="entry name" value="PEPTIDASE S9 PROLYL OLIGOPEPTIDASE"/>
    <property type="match status" value="1"/>
</dbReference>
<reference evidence="1 2" key="1">
    <citation type="journal article" date="2021" name="Nat. Plants">
        <title>The Taxus genome provides insights into paclitaxel biosynthesis.</title>
        <authorList>
            <person name="Xiong X."/>
            <person name="Gou J."/>
            <person name="Liao Q."/>
            <person name="Li Y."/>
            <person name="Zhou Q."/>
            <person name="Bi G."/>
            <person name="Li C."/>
            <person name="Du R."/>
            <person name="Wang X."/>
            <person name="Sun T."/>
            <person name="Guo L."/>
            <person name="Liang H."/>
            <person name="Lu P."/>
            <person name="Wu Y."/>
            <person name="Zhang Z."/>
            <person name="Ro D.K."/>
            <person name="Shang Y."/>
            <person name="Huang S."/>
            <person name="Yan J."/>
        </authorList>
    </citation>
    <scope>NUCLEOTIDE SEQUENCE [LARGE SCALE GENOMIC DNA]</scope>
    <source>
        <strain evidence="1">Ta-2019</strain>
    </source>
</reference>
<name>A0AA38GFF8_TAXCH</name>
<protein>
    <submittedName>
        <fullName evidence="1">Uncharacterized protein</fullName>
    </submittedName>
</protein>
<organism evidence="1 2">
    <name type="scientific">Taxus chinensis</name>
    <name type="common">Chinese yew</name>
    <name type="synonym">Taxus wallichiana var. chinensis</name>
    <dbReference type="NCBI Taxonomy" id="29808"/>
    <lineage>
        <taxon>Eukaryota</taxon>
        <taxon>Viridiplantae</taxon>
        <taxon>Streptophyta</taxon>
        <taxon>Embryophyta</taxon>
        <taxon>Tracheophyta</taxon>
        <taxon>Spermatophyta</taxon>
        <taxon>Pinopsida</taxon>
        <taxon>Pinidae</taxon>
        <taxon>Conifers II</taxon>
        <taxon>Cupressales</taxon>
        <taxon>Taxaceae</taxon>
        <taxon>Taxus</taxon>
    </lineage>
</organism>
<dbReference type="InterPro" id="IPR050585">
    <property type="entry name" value="Xaa-Pro_dipeptidyl-ppase/CocE"/>
</dbReference>
<proteinExistence type="predicted"/>
<feature type="non-terminal residue" evidence="1">
    <location>
        <position position="1"/>
    </location>
</feature>
<dbReference type="OMA" id="GFAYLYM"/>
<feature type="non-terminal residue" evidence="1">
    <location>
        <position position="127"/>
    </location>
</feature>
<evidence type="ECO:0000313" key="1">
    <source>
        <dbReference type="EMBL" id="KAH9320777.1"/>
    </source>
</evidence>
<evidence type="ECO:0000313" key="2">
    <source>
        <dbReference type="Proteomes" id="UP000824469"/>
    </source>
</evidence>
<dbReference type="AlphaFoldDB" id="A0AA38GFF8"/>
<sequence>QMGRSYLGILDHVLGSFSLVDIPFTSLSNITSTGSILYVEGESPKHSLSIMKIAIEENEIAVKDVCIIWTSSSLTSTEYNPFFSSPEIIEFTTKVPGQTGFAYLYMPENWNYRGPEGEKPPLLVRSH</sequence>